<evidence type="ECO:0000313" key="3">
    <source>
        <dbReference type="Proteomes" id="UP001205861"/>
    </source>
</evidence>
<organism evidence="2 3">
    <name type="scientific">Massilia solisilvae</name>
    <dbReference type="NCBI Taxonomy" id="1811225"/>
    <lineage>
        <taxon>Bacteria</taxon>
        <taxon>Pseudomonadati</taxon>
        <taxon>Pseudomonadota</taxon>
        <taxon>Betaproteobacteria</taxon>
        <taxon>Burkholderiales</taxon>
        <taxon>Oxalobacteraceae</taxon>
        <taxon>Telluria group</taxon>
        <taxon>Massilia</taxon>
    </lineage>
</organism>
<protein>
    <submittedName>
        <fullName evidence="2">Uncharacterized protein</fullName>
    </submittedName>
</protein>
<proteinExistence type="predicted"/>
<evidence type="ECO:0000313" key="2">
    <source>
        <dbReference type="EMBL" id="MCS0607121.1"/>
    </source>
</evidence>
<accession>A0ABT2BF25</accession>
<feature type="region of interest" description="Disordered" evidence="1">
    <location>
        <begin position="180"/>
        <end position="203"/>
    </location>
</feature>
<evidence type="ECO:0000256" key="1">
    <source>
        <dbReference type="SAM" id="MobiDB-lite"/>
    </source>
</evidence>
<dbReference type="EMBL" id="JANUGV010000001">
    <property type="protein sequence ID" value="MCS0607121.1"/>
    <property type="molecule type" value="Genomic_DNA"/>
</dbReference>
<gene>
    <name evidence="2" type="ORF">NX773_02940</name>
</gene>
<sequence length="203" mass="22324">MDAPSEFLAPTHALRRLAAFLKEKGSKLSTSDAATMAINQWIACERGQFTSLAPTPTRGYQWKTLFLPEGTELRATMNGETAYARVEGDDLRYRGRAVSPRQMLLDLGGKGRNAWREVWVLLPGERKWQPASRLRRVAEGEAPARLVSPAEAMSAAAACMSETLKTALALVEQANQQALPAFERRTSPQRRASDALGDDVPLD</sequence>
<name>A0ABT2BF25_9BURK</name>
<comment type="caution">
    <text evidence="2">The sequence shown here is derived from an EMBL/GenBank/DDBJ whole genome shotgun (WGS) entry which is preliminary data.</text>
</comment>
<dbReference type="RefSeq" id="WP_258855872.1">
    <property type="nucleotide sequence ID" value="NZ_JANUGV010000001.1"/>
</dbReference>
<reference evidence="2 3" key="1">
    <citation type="submission" date="2022-08" db="EMBL/GenBank/DDBJ databases">
        <title>Reclassification of Massilia species as members of the genera Telluria, Duganella, Pseudoduganella, Mokoshia gen. nov. and Zemynaea gen. nov. using orthogonal and non-orthogonal genome-based approaches.</title>
        <authorList>
            <person name="Bowman J.P."/>
        </authorList>
    </citation>
    <scope>NUCLEOTIDE SEQUENCE [LARGE SCALE GENOMIC DNA]</scope>
    <source>
        <strain evidence="2 3">JCM 31607</strain>
    </source>
</reference>
<dbReference type="Proteomes" id="UP001205861">
    <property type="component" value="Unassembled WGS sequence"/>
</dbReference>
<keyword evidence="3" id="KW-1185">Reference proteome</keyword>